<organism evidence="1 2">
    <name type="scientific">Brassica cretica</name>
    <name type="common">Mustard</name>
    <dbReference type="NCBI Taxonomy" id="69181"/>
    <lineage>
        <taxon>Eukaryota</taxon>
        <taxon>Viridiplantae</taxon>
        <taxon>Streptophyta</taxon>
        <taxon>Embryophyta</taxon>
        <taxon>Tracheophyta</taxon>
        <taxon>Spermatophyta</taxon>
        <taxon>Magnoliopsida</taxon>
        <taxon>eudicotyledons</taxon>
        <taxon>Gunneridae</taxon>
        <taxon>Pentapetalae</taxon>
        <taxon>rosids</taxon>
        <taxon>malvids</taxon>
        <taxon>Brassicales</taxon>
        <taxon>Brassicaceae</taxon>
        <taxon>Brassiceae</taxon>
        <taxon>Brassica</taxon>
    </lineage>
</organism>
<dbReference type="AlphaFoldDB" id="A0A8S9SJ62"/>
<name>A0A8S9SJ62_BRACR</name>
<accession>A0A8S9SJ62</accession>
<comment type="caution">
    <text evidence="1">The sequence shown here is derived from an EMBL/GenBank/DDBJ whole genome shotgun (WGS) entry which is preliminary data.</text>
</comment>
<protein>
    <submittedName>
        <fullName evidence="1">Uncharacterized protein</fullName>
    </submittedName>
</protein>
<evidence type="ECO:0000313" key="1">
    <source>
        <dbReference type="EMBL" id="KAF3601476.1"/>
    </source>
</evidence>
<sequence>MVKEQPFLDFDEAQESRIAQYSLGVWPFDSKLLDRVVFTSSELTAHWKHEYFIRPNSPVSINKSIHVYTHYADKLLHPYFKYIESGFTEKLKKKDDEIAQA</sequence>
<dbReference type="Proteomes" id="UP000712600">
    <property type="component" value="Unassembled WGS sequence"/>
</dbReference>
<proteinExistence type="predicted"/>
<gene>
    <name evidence="1" type="ORF">F2Q69_00033168</name>
</gene>
<evidence type="ECO:0000313" key="2">
    <source>
        <dbReference type="Proteomes" id="UP000712600"/>
    </source>
</evidence>
<dbReference type="EMBL" id="QGKX02000004">
    <property type="protein sequence ID" value="KAF3601476.1"/>
    <property type="molecule type" value="Genomic_DNA"/>
</dbReference>
<reference evidence="1" key="1">
    <citation type="submission" date="2019-12" db="EMBL/GenBank/DDBJ databases">
        <title>Genome sequencing and annotation of Brassica cretica.</title>
        <authorList>
            <person name="Studholme D.J."/>
            <person name="Sarris P."/>
        </authorList>
    </citation>
    <scope>NUCLEOTIDE SEQUENCE</scope>
    <source>
        <strain evidence="1">PFS-109/04</strain>
        <tissue evidence="1">Leaf</tissue>
    </source>
</reference>